<evidence type="ECO:0000256" key="1">
    <source>
        <dbReference type="ARBA" id="ARBA00022679"/>
    </source>
</evidence>
<dbReference type="OrthoDB" id="9805924at2"/>
<sequence>MNGIKIRHATSKDVTVLFDLIMAIAKHHNQEAYVLTDKDELLKEGFGEAPKFYVLLAEYEKEIAGYLSYTWNYSIWNGKNYMNLDDLFVKEKFRGLKIGQELIQRAKSLCANESSGLMRREVEKDNHKAIQFYNRLGAKMVEKGIFRWI</sequence>
<reference evidence="4 5" key="1">
    <citation type="submission" date="2015-03" db="EMBL/GenBank/DDBJ databases">
        <title>Complete genome sequence of Muricauda lutaonensis CC-HSB-11T, isolated from a coastal hot spring.</title>
        <authorList>
            <person name="Kim K.M."/>
        </authorList>
    </citation>
    <scope>NUCLEOTIDE SEQUENCE [LARGE SCALE GENOMIC DNA]</scope>
    <source>
        <strain evidence="4 5">CC-HSB-11</strain>
    </source>
</reference>
<dbReference type="RefSeq" id="WP_045802031.1">
    <property type="nucleotide sequence ID" value="NZ_CP011071.1"/>
</dbReference>
<dbReference type="Proteomes" id="UP000032726">
    <property type="component" value="Chromosome"/>
</dbReference>
<dbReference type="InterPro" id="IPR000182">
    <property type="entry name" value="GNAT_dom"/>
</dbReference>
<name>A0A0D5YSY3_9FLAO</name>
<dbReference type="SUPFAM" id="SSF55729">
    <property type="entry name" value="Acyl-CoA N-acyltransferases (Nat)"/>
    <property type="match status" value="1"/>
</dbReference>
<dbReference type="EMBL" id="CP011071">
    <property type="protein sequence ID" value="AKA35370.1"/>
    <property type="molecule type" value="Genomic_DNA"/>
</dbReference>
<keyword evidence="5" id="KW-1185">Reference proteome</keyword>
<dbReference type="AlphaFoldDB" id="A0A0D5YSY3"/>
<feature type="domain" description="N-acetyltransferase" evidence="3">
    <location>
        <begin position="4"/>
        <end position="149"/>
    </location>
</feature>
<dbReference type="HOGENOM" id="CLU_013985_41_3_10"/>
<dbReference type="Gene3D" id="3.40.630.30">
    <property type="match status" value="1"/>
</dbReference>
<keyword evidence="2" id="KW-0012">Acyltransferase</keyword>
<evidence type="ECO:0000259" key="3">
    <source>
        <dbReference type="PROSITE" id="PS51186"/>
    </source>
</evidence>
<accession>A0A0D5YSY3</accession>
<dbReference type="InterPro" id="IPR051016">
    <property type="entry name" value="Diverse_Substrate_AcTransf"/>
</dbReference>
<dbReference type="Pfam" id="PF00583">
    <property type="entry name" value="Acetyltransf_1"/>
    <property type="match status" value="1"/>
</dbReference>
<evidence type="ECO:0000313" key="4">
    <source>
        <dbReference type="EMBL" id="AKA35370.1"/>
    </source>
</evidence>
<proteinExistence type="predicted"/>
<organism evidence="4 5">
    <name type="scientific">Flagellimonas lutaonensis</name>
    <dbReference type="NCBI Taxonomy" id="516051"/>
    <lineage>
        <taxon>Bacteria</taxon>
        <taxon>Pseudomonadati</taxon>
        <taxon>Bacteroidota</taxon>
        <taxon>Flavobacteriia</taxon>
        <taxon>Flavobacteriales</taxon>
        <taxon>Flavobacteriaceae</taxon>
        <taxon>Flagellimonas</taxon>
    </lineage>
</organism>
<gene>
    <name evidence="4" type="ORF">VC82_1760</name>
</gene>
<dbReference type="GO" id="GO:0008080">
    <property type="term" value="F:N-acetyltransferase activity"/>
    <property type="evidence" value="ECO:0007669"/>
    <property type="project" value="TreeGrafter"/>
</dbReference>
<evidence type="ECO:0000256" key="2">
    <source>
        <dbReference type="ARBA" id="ARBA00023315"/>
    </source>
</evidence>
<dbReference type="InterPro" id="IPR016181">
    <property type="entry name" value="Acyl_CoA_acyltransferase"/>
</dbReference>
<dbReference type="KEGG" id="mlt:VC82_1760"/>
<dbReference type="PANTHER" id="PTHR10545">
    <property type="entry name" value="DIAMINE N-ACETYLTRANSFERASE"/>
    <property type="match status" value="1"/>
</dbReference>
<keyword evidence="1 4" id="KW-0808">Transferase</keyword>
<evidence type="ECO:0000313" key="5">
    <source>
        <dbReference type="Proteomes" id="UP000032726"/>
    </source>
</evidence>
<dbReference type="STRING" id="516051.VC82_1760"/>
<dbReference type="PROSITE" id="PS51186">
    <property type="entry name" value="GNAT"/>
    <property type="match status" value="1"/>
</dbReference>
<dbReference type="PANTHER" id="PTHR10545:SF29">
    <property type="entry name" value="GH14572P-RELATED"/>
    <property type="match status" value="1"/>
</dbReference>
<dbReference type="CDD" id="cd04301">
    <property type="entry name" value="NAT_SF"/>
    <property type="match status" value="1"/>
</dbReference>
<protein>
    <submittedName>
        <fullName evidence="4">Acetyltransferase</fullName>
    </submittedName>
</protein>